<keyword evidence="6" id="KW-0315">Glutamine amidotransferase</keyword>
<protein>
    <submittedName>
        <fullName evidence="9">Cobyrinate a,c-diamide synthase</fullName>
    </submittedName>
</protein>
<name>A0ABS7KVZ8_CLOSR</name>
<evidence type="ECO:0000256" key="3">
    <source>
        <dbReference type="ARBA" id="ARBA00022741"/>
    </source>
</evidence>
<dbReference type="RefSeq" id="WP_221859901.1">
    <property type="nucleotide sequence ID" value="NZ_JAIKTU010000004.1"/>
</dbReference>
<dbReference type="CDD" id="cd05388">
    <property type="entry name" value="CobB_N"/>
    <property type="match status" value="1"/>
</dbReference>
<evidence type="ECO:0000256" key="1">
    <source>
        <dbReference type="ARBA" id="ARBA00001946"/>
    </source>
</evidence>
<keyword evidence="3" id="KW-0547">Nucleotide-binding</keyword>
<dbReference type="PROSITE" id="PS51274">
    <property type="entry name" value="GATASE_COBBQ"/>
    <property type="match status" value="1"/>
</dbReference>
<evidence type="ECO:0000259" key="8">
    <source>
        <dbReference type="Pfam" id="PF07685"/>
    </source>
</evidence>
<keyword evidence="2" id="KW-0436">Ligase</keyword>
<dbReference type="InterPro" id="IPR002586">
    <property type="entry name" value="CobQ/CobB/MinD/ParA_Nub-bd_dom"/>
</dbReference>
<keyword evidence="10" id="KW-1185">Reference proteome</keyword>
<dbReference type="SUPFAM" id="SSF52540">
    <property type="entry name" value="P-loop containing nucleoside triphosphate hydrolases"/>
    <property type="match status" value="1"/>
</dbReference>
<evidence type="ECO:0000313" key="9">
    <source>
        <dbReference type="EMBL" id="MBY0754988.1"/>
    </source>
</evidence>
<dbReference type="PANTHER" id="PTHR43873">
    <property type="entry name" value="COBYRINATE A,C-DIAMIDE SYNTHASE"/>
    <property type="match status" value="1"/>
</dbReference>
<accession>A0ABS7KVZ8</accession>
<dbReference type="InterPro" id="IPR027417">
    <property type="entry name" value="P-loop_NTPase"/>
</dbReference>
<dbReference type="InterPro" id="IPR029062">
    <property type="entry name" value="Class_I_gatase-like"/>
</dbReference>
<dbReference type="SUPFAM" id="SSF52317">
    <property type="entry name" value="Class I glutamine amidotransferase-like"/>
    <property type="match status" value="1"/>
</dbReference>
<evidence type="ECO:0000256" key="2">
    <source>
        <dbReference type="ARBA" id="ARBA00022598"/>
    </source>
</evidence>
<evidence type="ECO:0000256" key="4">
    <source>
        <dbReference type="ARBA" id="ARBA00022840"/>
    </source>
</evidence>
<dbReference type="InterPro" id="IPR011698">
    <property type="entry name" value="GATase_3"/>
</dbReference>
<comment type="cofactor">
    <cofactor evidence="1">
        <name>Mg(2+)</name>
        <dbReference type="ChEBI" id="CHEBI:18420"/>
    </cofactor>
</comment>
<keyword evidence="5" id="KW-0460">Magnesium</keyword>
<dbReference type="Gene3D" id="3.40.50.300">
    <property type="entry name" value="P-loop containing nucleotide triphosphate hydrolases"/>
    <property type="match status" value="1"/>
</dbReference>
<dbReference type="NCBIfam" id="NF002204">
    <property type="entry name" value="PRK01077.1"/>
    <property type="match status" value="1"/>
</dbReference>
<dbReference type="Proteomes" id="UP001299068">
    <property type="component" value="Unassembled WGS sequence"/>
</dbReference>
<keyword evidence="4" id="KW-0067">ATP-binding</keyword>
<reference evidence="9 10" key="1">
    <citation type="journal article" date="2021" name="Cell Host Microbe">
        <title>in vivo commensal control of Clostridioides difficile virulence.</title>
        <authorList>
            <person name="Girinathan B.P."/>
            <person name="Dibenedetto N."/>
            <person name="Worley J.N."/>
            <person name="Peltier J."/>
            <person name="Arrieta-Ortiz M.L."/>
            <person name="Rupa Christinal Immanuel S."/>
            <person name="Lavin R."/>
            <person name="Delaney M.L."/>
            <person name="Cummins C."/>
            <person name="Hoffmann M."/>
            <person name="Luo Y."/>
            <person name="Gonzalez-Escalona N."/>
            <person name="Allard M."/>
            <person name="Onderdonk A.B."/>
            <person name="Gerber G.K."/>
            <person name="Sonenshein A.L."/>
            <person name="Baliga N."/>
            <person name="Dupuy B."/>
            <person name="Bry L."/>
        </authorList>
    </citation>
    <scope>NUCLEOTIDE SEQUENCE [LARGE SCALE GENOMIC DNA]</scope>
    <source>
        <strain evidence="9 10">DSM 599</strain>
    </source>
</reference>
<dbReference type="Pfam" id="PF07685">
    <property type="entry name" value="GATase_3"/>
    <property type="match status" value="1"/>
</dbReference>
<dbReference type="EMBL" id="JAIKTU010000004">
    <property type="protein sequence ID" value="MBY0754988.1"/>
    <property type="molecule type" value="Genomic_DNA"/>
</dbReference>
<dbReference type="NCBIfam" id="TIGR00379">
    <property type="entry name" value="cobB"/>
    <property type="match status" value="1"/>
</dbReference>
<gene>
    <name evidence="9" type="ORF">K5V21_05910</name>
</gene>
<organism evidence="9 10">
    <name type="scientific">Clostridium sardiniense</name>
    <name type="common">Clostridium absonum</name>
    <dbReference type="NCBI Taxonomy" id="29369"/>
    <lineage>
        <taxon>Bacteria</taxon>
        <taxon>Bacillati</taxon>
        <taxon>Bacillota</taxon>
        <taxon>Clostridia</taxon>
        <taxon>Eubacteriales</taxon>
        <taxon>Clostridiaceae</taxon>
        <taxon>Clostridium</taxon>
    </lineage>
</organism>
<dbReference type="InterPro" id="IPR004484">
    <property type="entry name" value="CbiA/CobB_synth"/>
</dbReference>
<feature type="domain" description="CobB/CobQ-like glutamine amidotransferase" evidence="8">
    <location>
        <begin position="239"/>
        <end position="421"/>
    </location>
</feature>
<feature type="domain" description="CobQ/CobB/MinD/ParA nucleotide binding" evidence="7">
    <location>
        <begin position="4"/>
        <end position="185"/>
    </location>
</feature>
<evidence type="ECO:0000256" key="6">
    <source>
        <dbReference type="ARBA" id="ARBA00022962"/>
    </source>
</evidence>
<evidence type="ECO:0000256" key="5">
    <source>
        <dbReference type="ARBA" id="ARBA00022842"/>
    </source>
</evidence>
<dbReference type="PANTHER" id="PTHR43873:SF1">
    <property type="entry name" value="COBYRINATE A,C-DIAMIDE SYNTHASE"/>
    <property type="match status" value="1"/>
</dbReference>
<evidence type="ECO:0000259" key="7">
    <source>
        <dbReference type="Pfam" id="PF01656"/>
    </source>
</evidence>
<proteinExistence type="predicted"/>
<comment type="caution">
    <text evidence="9">The sequence shown here is derived from an EMBL/GenBank/DDBJ whole genome shotgun (WGS) entry which is preliminary data.</text>
</comment>
<sequence>MKSLIIASNRSGGGKTTFTLALMNSLMRKGFEVQGFKVGPDYIDSAFHKFITKKPSRNLDIFLMGKDGMKDTYSRGNGDLGVIEGVMGLYDGKGIDTFGSTYHVSKELNDMPILLVITPGAQSVTLCAEINGLKDFKKANIIGVVLNSISTSYYTMLKSAIEKNCDVKVFGYIPKDENLNLKSRHLGLVQSVEVSNLKEKIDYASSLLENYVDLEGLIDEFKEYKAKSIEYNLKNKNIKIGIALDKAFNFYYEENIELLKSIGDVVYFSPLNDKELPKGLDFLYLGGGYPEIFKEELSKNKSMRKSIKDALDNGLRCFAECGGLMYLTESIDETKMVGFFKGNTEMTKRLQRFGYSKLTLHNNGNLYTINCHEFHKSKVNLEEETVYNISKENYLGNKSEWVCGYKKNNTIAGYPHINFLGNINFLKEIINYEK</sequence>
<dbReference type="Pfam" id="PF01656">
    <property type="entry name" value="CbiA"/>
    <property type="match status" value="1"/>
</dbReference>
<dbReference type="CDD" id="cd03130">
    <property type="entry name" value="GATase1_CobB"/>
    <property type="match status" value="1"/>
</dbReference>
<dbReference type="Gene3D" id="3.40.50.880">
    <property type="match status" value="1"/>
</dbReference>
<evidence type="ECO:0000313" key="10">
    <source>
        <dbReference type="Proteomes" id="UP001299068"/>
    </source>
</evidence>